<feature type="transmembrane region" description="Helical" evidence="9">
    <location>
        <begin position="194"/>
        <end position="216"/>
    </location>
</feature>
<sequence length="299" mass="30995">MSYFLLLAVNGLVIGLIFALVASGLTLVFSVLKVVNFGHGSLYMLGGYASYYLISALGLPPLAGVAGAMIALFLFGVVFERLVIAPMYTDKVERKDEYAIIVTFGLTILLTNLGLVVFGPFAKSPPSFMAGVLILGPLILPYERLIAAIVAVVLLVGLTVFLKRTALGQALDAVSQSRESAAVIGIDPRRMYTVAFGLGSALAGGAGALIAPIFALSPSMGDLPAVQAFIIIVLGGMGSVGGSIAGGILLGLVQGLGVGYLPDPNRALAYTQAFGALLLVVTLLLRPTGLFGRSHLRLE</sequence>
<dbReference type="GO" id="GO:0022857">
    <property type="term" value="F:transmembrane transporter activity"/>
    <property type="evidence" value="ECO:0007669"/>
    <property type="project" value="InterPro"/>
</dbReference>
<feature type="transmembrane region" description="Helical" evidence="9">
    <location>
        <begin position="228"/>
        <end position="255"/>
    </location>
</feature>
<comment type="caution">
    <text evidence="10">The sequence shown here is derived from an EMBL/GenBank/DDBJ whole genome shotgun (WGS) entry which is preliminary data.</text>
</comment>
<dbReference type="InterPro" id="IPR001851">
    <property type="entry name" value="ABC_transp_permease"/>
</dbReference>
<dbReference type="Proteomes" id="UP000029995">
    <property type="component" value="Unassembled WGS sequence"/>
</dbReference>
<feature type="transmembrane region" description="Helical" evidence="9">
    <location>
        <begin position="7"/>
        <end position="32"/>
    </location>
</feature>
<evidence type="ECO:0000256" key="9">
    <source>
        <dbReference type="SAM" id="Phobius"/>
    </source>
</evidence>
<dbReference type="InterPro" id="IPR052157">
    <property type="entry name" value="BCAA_transport_permease"/>
</dbReference>
<accession>A0A0A0DFB6</accession>
<keyword evidence="5" id="KW-0029">Amino-acid transport</keyword>
<evidence type="ECO:0000313" key="11">
    <source>
        <dbReference type="Proteomes" id="UP000029995"/>
    </source>
</evidence>
<evidence type="ECO:0000313" key="10">
    <source>
        <dbReference type="EMBL" id="KGM35687.1"/>
    </source>
</evidence>
<feature type="transmembrane region" description="Helical" evidence="9">
    <location>
        <begin position="52"/>
        <end position="77"/>
    </location>
</feature>
<organism evidence="10 11">
    <name type="scientific">Inquilinus limosus MP06</name>
    <dbReference type="NCBI Taxonomy" id="1398085"/>
    <lineage>
        <taxon>Bacteria</taxon>
        <taxon>Pseudomonadati</taxon>
        <taxon>Pseudomonadota</taxon>
        <taxon>Alphaproteobacteria</taxon>
        <taxon>Rhodospirillales</taxon>
        <taxon>Rhodospirillaceae</taxon>
        <taxon>Inquilinus</taxon>
    </lineage>
</organism>
<reference evidence="10 11" key="1">
    <citation type="submission" date="2014-01" db="EMBL/GenBank/DDBJ databases">
        <title>Genome sequence determination for a cystic fibrosis isolate, Inquilinus limosus.</title>
        <authorList>
            <person name="Pino M."/>
            <person name="Di Conza J."/>
            <person name="Gutkind G."/>
        </authorList>
    </citation>
    <scope>NUCLEOTIDE SEQUENCE [LARGE SCALE GENOMIC DNA]</scope>
    <source>
        <strain evidence="10 11">MP06</strain>
    </source>
</reference>
<evidence type="ECO:0000256" key="2">
    <source>
        <dbReference type="ARBA" id="ARBA00022448"/>
    </source>
</evidence>
<gene>
    <name evidence="10" type="ORF">P409_03150</name>
</gene>
<protein>
    <submittedName>
        <fullName evidence="10">Branched-chain amino acid transport permease</fullName>
    </submittedName>
</protein>
<keyword evidence="2" id="KW-0813">Transport</keyword>
<dbReference type="CDD" id="cd06582">
    <property type="entry name" value="TM_PBP1_LivH_like"/>
    <property type="match status" value="1"/>
</dbReference>
<dbReference type="Pfam" id="PF02653">
    <property type="entry name" value="BPD_transp_2"/>
    <property type="match status" value="1"/>
</dbReference>
<dbReference type="PANTHER" id="PTHR11795">
    <property type="entry name" value="BRANCHED-CHAIN AMINO ACID TRANSPORT SYSTEM PERMEASE PROTEIN LIVH"/>
    <property type="match status" value="1"/>
</dbReference>
<evidence type="ECO:0000256" key="6">
    <source>
        <dbReference type="ARBA" id="ARBA00022989"/>
    </source>
</evidence>
<comment type="subcellular location">
    <subcellularLocation>
        <location evidence="1">Cell membrane</location>
        <topology evidence="1">Multi-pass membrane protein</topology>
    </subcellularLocation>
</comment>
<keyword evidence="3" id="KW-1003">Cell membrane</keyword>
<dbReference type="AlphaFoldDB" id="A0A0A0DFB6"/>
<keyword evidence="6 9" id="KW-1133">Transmembrane helix</keyword>
<dbReference type="EMBL" id="JANX01000016">
    <property type="protein sequence ID" value="KGM35687.1"/>
    <property type="molecule type" value="Genomic_DNA"/>
</dbReference>
<keyword evidence="7 9" id="KW-0472">Membrane</keyword>
<dbReference type="GO" id="GO:0005886">
    <property type="term" value="C:plasma membrane"/>
    <property type="evidence" value="ECO:0007669"/>
    <property type="project" value="UniProtKB-SubCell"/>
</dbReference>
<comment type="similarity">
    <text evidence="8">Belongs to the binding-protein-dependent transport system permease family. LivHM subfamily.</text>
</comment>
<evidence type="ECO:0000256" key="7">
    <source>
        <dbReference type="ARBA" id="ARBA00023136"/>
    </source>
</evidence>
<keyword evidence="4 9" id="KW-0812">Transmembrane</keyword>
<evidence type="ECO:0000256" key="8">
    <source>
        <dbReference type="ARBA" id="ARBA00037998"/>
    </source>
</evidence>
<dbReference type="PANTHER" id="PTHR11795:SF445">
    <property type="entry name" value="AMINO ACID ABC TRANSPORTER PERMEASE PROTEIN"/>
    <property type="match status" value="1"/>
</dbReference>
<feature type="transmembrane region" description="Helical" evidence="9">
    <location>
        <begin position="267"/>
        <end position="285"/>
    </location>
</feature>
<feature type="transmembrane region" description="Helical" evidence="9">
    <location>
        <begin position="98"/>
        <end position="122"/>
    </location>
</feature>
<evidence type="ECO:0000256" key="3">
    <source>
        <dbReference type="ARBA" id="ARBA00022475"/>
    </source>
</evidence>
<proteinExistence type="inferred from homology"/>
<feature type="transmembrane region" description="Helical" evidence="9">
    <location>
        <begin position="142"/>
        <end position="162"/>
    </location>
</feature>
<name>A0A0A0DFB6_9PROT</name>
<dbReference type="GO" id="GO:0006865">
    <property type="term" value="P:amino acid transport"/>
    <property type="evidence" value="ECO:0007669"/>
    <property type="project" value="UniProtKB-KW"/>
</dbReference>
<evidence type="ECO:0000256" key="1">
    <source>
        <dbReference type="ARBA" id="ARBA00004651"/>
    </source>
</evidence>
<dbReference type="OrthoDB" id="9778908at2"/>
<evidence type="ECO:0000256" key="5">
    <source>
        <dbReference type="ARBA" id="ARBA00022970"/>
    </source>
</evidence>
<evidence type="ECO:0000256" key="4">
    <source>
        <dbReference type="ARBA" id="ARBA00022692"/>
    </source>
</evidence>
<dbReference type="RefSeq" id="WP_034831610.1">
    <property type="nucleotide sequence ID" value="NZ_JANX01000016.1"/>
</dbReference>